<reference evidence="9" key="1">
    <citation type="submission" date="2016-02" db="EMBL/GenBank/DDBJ databases">
        <title>Comparative genomics of biotechnologically important yeasts.</title>
        <authorList>
            <consortium name="DOE Joint Genome Institute"/>
            <person name="Riley R."/>
            <person name="Haridas S."/>
            <person name="Wolfe K.H."/>
            <person name="Lopes M.R."/>
            <person name="Hittinger C.T."/>
            <person name="Goker M."/>
            <person name="Salamov A."/>
            <person name="Wisecaver J."/>
            <person name="Long T.M."/>
            <person name="Aerts A.L."/>
            <person name="Barry K."/>
            <person name="Choi C."/>
            <person name="Clum A."/>
            <person name="Coughlan A.Y."/>
            <person name="Deshpande S."/>
            <person name="Douglass A.P."/>
            <person name="Hanson S.J."/>
            <person name="Klenk H.-P."/>
            <person name="Labutti K."/>
            <person name="Lapidus A."/>
            <person name="Lindquist E."/>
            <person name="Lipzen A."/>
            <person name="Meier-Kolthoff J.P."/>
            <person name="Ohm R.A."/>
            <person name="Otillar R.P."/>
            <person name="Pangilinan J."/>
            <person name="Peng Y."/>
            <person name="Rokas A."/>
            <person name="Rosa C.A."/>
            <person name="Scheuner C."/>
            <person name="Sibirny A.A."/>
            <person name="Slot J.C."/>
            <person name="Stielow J.B."/>
            <person name="Sun H."/>
            <person name="Kurtzman C.P."/>
            <person name="Blackwell M."/>
            <person name="Jeffries T.W."/>
            <person name="Grigoriev I.V."/>
        </authorList>
    </citation>
    <scope>NUCLEOTIDE SEQUENCE [LARGE SCALE GENOMIC DNA]</scope>
    <source>
        <strain evidence="9">NRRL Y-17796</strain>
    </source>
</reference>
<feature type="region of interest" description="Disordered" evidence="6">
    <location>
        <begin position="1"/>
        <end position="24"/>
    </location>
</feature>
<dbReference type="SMART" id="SM00320">
    <property type="entry name" value="WD40"/>
    <property type="match status" value="8"/>
</dbReference>
<dbReference type="EMBL" id="KV453843">
    <property type="protein sequence ID" value="ODV89684.1"/>
    <property type="molecule type" value="Genomic_DNA"/>
</dbReference>
<dbReference type="InterPro" id="IPR001680">
    <property type="entry name" value="WD40_rpt"/>
</dbReference>
<gene>
    <name evidence="8" type="ORF">CANCADRAFT_142059</name>
</gene>
<dbReference type="InterPro" id="IPR001632">
    <property type="entry name" value="WD40_G-protein_beta-like"/>
</dbReference>
<keyword evidence="3" id="KW-0677">Repeat</keyword>
<evidence type="ECO:0000256" key="6">
    <source>
        <dbReference type="SAM" id="MobiDB-lite"/>
    </source>
</evidence>
<dbReference type="PROSITE" id="PS00678">
    <property type="entry name" value="WD_REPEATS_1"/>
    <property type="match status" value="2"/>
</dbReference>
<keyword evidence="2 5" id="KW-0853">WD repeat</keyword>
<dbReference type="CDD" id="cd00200">
    <property type="entry name" value="WD40"/>
    <property type="match status" value="1"/>
</dbReference>
<accession>A0A1E4TD53</accession>
<evidence type="ECO:0000313" key="8">
    <source>
        <dbReference type="EMBL" id="ODV89684.1"/>
    </source>
</evidence>
<keyword evidence="4" id="KW-0539">Nucleus</keyword>
<feature type="repeat" description="WD" evidence="5">
    <location>
        <begin position="464"/>
        <end position="497"/>
    </location>
</feature>
<feature type="repeat" description="WD" evidence="5">
    <location>
        <begin position="422"/>
        <end position="463"/>
    </location>
</feature>
<comment type="subcellular location">
    <subcellularLocation>
        <location evidence="1">Nucleus</location>
        <location evidence="1">Nucleolus</location>
    </subcellularLocation>
</comment>
<dbReference type="AlphaFoldDB" id="A0A1E4TD53"/>
<dbReference type="PROSITE" id="PS50082">
    <property type="entry name" value="WD_REPEATS_2"/>
    <property type="match status" value="7"/>
</dbReference>
<dbReference type="InterPro" id="IPR036322">
    <property type="entry name" value="WD40_repeat_dom_sf"/>
</dbReference>
<dbReference type="OrthoDB" id="10267436at2759"/>
<dbReference type="SUPFAM" id="SSF50978">
    <property type="entry name" value="WD40 repeat-like"/>
    <property type="match status" value="1"/>
</dbReference>
<evidence type="ECO:0000256" key="1">
    <source>
        <dbReference type="ARBA" id="ARBA00004604"/>
    </source>
</evidence>
<dbReference type="PANTHER" id="PTHR19848:SF0">
    <property type="entry name" value="NOTCHLESS PROTEIN HOMOLOG 1"/>
    <property type="match status" value="1"/>
</dbReference>
<evidence type="ECO:0000256" key="2">
    <source>
        <dbReference type="ARBA" id="ARBA00022574"/>
    </source>
</evidence>
<feature type="repeat" description="WD" evidence="5">
    <location>
        <begin position="380"/>
        <end position="421"/>
    </location>
</feature>
<dbReference type="PRINTS" id="PR00319">
    <property type="entry name" value="GPROTEINB"/>
</dbReference>
<dbReference type="InterPro" id="IPR015943">
    <property type="entry name" value="WD40/YVTN_repeat-like_dom_sf"/>
</dbReference>
<feature type="domain" description="NLE" evidence="7">
    <location>
        <begin position="28"/>
        <end position="85"/>
    </location>
</feature>
<dbReference type="InterPro" id="IPR019775">
    <property type="entry name" value="WD40_repeat_CS"/>
</dbReference>
<dbReference type="PANTHER" id="PTHR19848">
    <property type="entry name" value="WD40 REPEAT PROTEIN"/>
    <property type="match status" value="1"/>
</dbReference>
<proteinExistence type="predicted"/>
<feature type="repeat" description="WD" evidence="5">
    <location>
        <begin position="205"/>
        <end position="253"/>
    </location>
</feature>
<dbReference type="Proteomes" id="UP000095023">
    <property type="component" value="Unassembled WGS sequence"/>
</dbReference>
<evidence type="ECO:0000256" key="3">
    <source>
        <dbReference type="ARBA" id="ARBA00022737"/>
    </source>
</evidence>
<feature type="repeat" description="WD" evidence="5">
    <location>
        <begin position="254"/>
        <end position="294"/>
    </location>
</feature>
<dbReference type="InterPro" id="IPR020472">
    <property type="entry name" value="WD40_PAC1"/>
</dbReference>
<dbReference type="PROSITE" id="PS50294">
    <property type="entry name" value="WD_REPEATS_REGION"/>
    <property type="match status" value="7"/>
</dbReference>
<dbReference type="Pfam" id="PF08154">
    <property type="entry name" value="NLE"/>
    <property type="match status" value="1"/>
</dbReference>
<dbReference type="Gene3D" id="2.130.10.10">
    <property type="entry name" value="YVTN repeat-like/Quinoprotein amine dehydrogenase"/>
    <property type="match status" value="1"/>
</dbReference>
<evidence type="ECO:0000256" key="5">
    <source>
        <dbReference type="PROSITE-ProRule" id="PRU00221"/>
    </source>
</evidence>
<evidence type="ECO:0000313" key="9">
    <source>
        <dbReference type="Proteomes" id="UP000095023"/>
    </source>
</evidence>
<dbReference type="GO" id="GO:0110136">
    <property type="term" value="P:protein-RNA complex remodeling"/>
    <property type="evidence" value="ECO:0007669"/>
    <property type="project" value="EnsemblFungi"/>
</dbReference>
<dbReference type="GO" id="GO:0000027">
    <property type="term" value="P:ribosomal large subunit assembly"/>
    <property type="evidence" value="ECO:0007669"/>
    <property type="project" value="EnsemblFungi"/>
</dbReference>
<name>A0A1E4TD53_9ASCO</name>
<feature type="repeat" description="WD" evidence="5">
    <location>
        <begin position="164"/>
        <end position="194"/>
    </location>
</feature>
<dbReference type="PRINTS" id="PR00320">
    <property type="entry name" value="GPROTEINBRPT"/>
</dbReference>
<evidence type="ECO:0000259" key="7">
    <source>
        <dbReference type="Pfam" id="PF08154"/>
    </source>
</evidence>
<dbReference type="Pfam" id="PF00400">
    <property type="entry name" value="WD40"/>
    <property type="match status" value="7"/>
</dbReference>
<organism evidence="8 9">
    <name type="scientific">Tortispora caseinolytica NRRL Y-17796</name>
    <dbReference type="NCBI Taxonomy" id="767744"/>
    <lineage>
        <taxon>Eukaryota</taxon>
        <taxon>Fungi</taxon>
        <taxon>Dikarya</taxon>
        <taxon>Ascomycota</taxon>
        <taxon>Saccharomycotina</taxon>
        <taxon>Trigonopsidomycetes</taxon>
        <taxon>Trigonopsidales</taxon>
        <taxon>Trigonopsidaceae</taxon>
        <taxon>Tortispora</taxon>
    </lineage>
</organism>
<sequence>MATLIPRQSKRQKRDAQQPKEVPSGDLTIRFVSGDSAATLQPLRLPAGSTPAQLQALIHQLLDDQERLPYAFSVKDAEIATSLYEDVIKPALCSAEDTIDVLYRPQAVFKVKPATRSSATMTGHQGIVLAAAFSPETGSRLITGSGDHTLKLWDCDTGTCAKSIPGHNGWVLCVAWAPDGSMIASGSMDKTIRLHSRKGDFVGELRGHTQWISSLSWEPIHRVDPDSFPRLASSSKDGSVRVWDVVGRTTIFTLGGHTSAVSCVKWGGIGHIYTTSHDKTVRVWDDKTGKCLHILKSHAHWVNHISLSTDHALRTGYLGPEYKSKPAPQTRQEFQQRAQERFAKAATIDGRVTERVATASDDFTMYLWEPSQSTSPICRMTGHQKLVNHVAFSPDGRYLASASFDNSVKLWDGMTGKFIISLRGHVSSVYMVAWSADSRLLASASKDTTCKVWNVRTRKMESDLFGHNDEIYALDWAPDGSKVATGGKDRSVRLWCN</sequence>
<dbReference type="GO" id="GO:0005730">
    <property type="term" value="C:nucleolus"/>
    <property type="evidence" value="ECO:0007669"/>
    <property type="project" value="UniProtKB-SubCell"/>
</dbReference>
<keyword evidence="9" id="KW-1185">Reference proteome</keyword>
<protein>
    <recommendedName>
        <fullName evidence="7">NLE domain-containing protein</fullName>
    </recommendedName>
</protein>
<feature type="repeat" description="WD" evidence="5">
    <location>
        <begin position="121"/>
        <end position="163"/>
    </location>
</feature>
<evidence type="ECO:0000256" key="4">
    <source>
        <dbReference type="ARBA" id="ARBA00023242"/>
    </source>
</evidence>
<dbReference type="InterPro" id="IPR012972">
    <property type="entry name" value="NLE"/>
</dbReference>